<dbReference type="OrthoDB" id="9930656at2759"/>
<dbReference type="AlphaFoldDB" id="A0A8D2L8G6"/>
<dbReference type="GO" id="GO:0001669">
    <property type="term" value="C:acrosomal vesicle"/>
    <property type="evidence" value="ECO:0007669"/>
    <property type="project" value="UniProtKB-SubCell"/>
</dbReference>
<keyword evidence="4" id="KW-0221">Differentiation</keyword>
<keyword evidence="11" id="KW-1185">Reference proteome</keyword>
<evidence type="ECO:0000256" key="7">
    <source>
        <dbReference type="ARBA" id="ARBA00023329"/>
    </source>
</evidence>
<keyword evidence="7" id="KW-0968">Cytoplasmic vesicle</keyword>
<dbReference type="GO" id="GO:0005794">
    <property type="term" value="C:Golgi apparatus"/>
    <property type="evidence" value="ECO:0007669"/>
    <property type="project" value="UniProtKB-SubCell"/>
</dbReference>
<evidence type="ECO:0000313" key="10">
    <source>
        <dbReference type="Ensembl" id="ENSVKKP00000018133.1"/>
    </source>
</evidence>
<evidence type="ECO:0000256" key="9">
    <source>
        <dbReference type="ARBA" id="ARBA00071336"/>
    </source>
</evidence>
<dbReference type="FunFam" id="1.25.40.10:FF:000281">
    <property type="entry name" value="Spermatogenesis associated 16"/>
    <property type="match status" value="1"/>
</dbReference>
<evidence type="ECO:0000256" key="5">
    <source>
        <dbReference type="ARBA" id="ARBA00022871"/>
    </source>
</evidence>
<evidence type="ECO:0000256" key="1">
    <source>
        <dbReference type="ARBA" id="ARBA00004218"/>
    </source>
</evidence>
<sequence>MESANNASFEHVTNEECRKECITEELRGTVYQQKDIPEILQEIKSPLQGESMDNEMETPKVEKDSTKDLERLCLKRKLESEGKPAVRKEPCLADLENQPIAMLLSHIPLKSLMEVEMKLVYTDEEDVTYEFLESQASTSEQQTFPEDIRMDSQRLPDLNALPQMDKWLQVSLKDASTCYRQKKYAMAAGQFRTALELCSKGAALGKPFEASPKDISSIASFIETKLVICYLKMRKPDLALNHSHRSIILNPAYFLNHLRQATVFRCLERYSEAARSTMVADYMYWLSGGRETQTSKLIKLYWQAMIEEAITRAECFSVMYTPFATKVKTIKIDKLKEAFTKKHPDYVEYIYTDPHGLHSLPQTADWSFPSPQSYLLTLGFKNKEVGKFLEKMSCRKLPTFSEHKAPFSPLTKEEAGRHLETIGKRILPIMDFIRGTKLTETFCACSGVIEKLQHASLLGRLQRIKEQSQVINQAMADLATIPYLQDISQQDAELLQSLMADAMDTLEGRKSDKERVWNKIQKVGIIEDFLYQIEDSFLKTKKLRTARRQKMKMKRLQSEQPC</sequence>
<evidence type="ECO:0000313" key="11">
    <source>
        <dbReference type="Proteomes" id="UP000694545"/>
    </source>
</evidence>
<dbReference type="InterPro" id="IPR029161">
    <property type="entry name" value="SPATA16"/>
</dbReference>
<dbReference type="KEGG" id="vko:123025644"/>
<dbReference type="PANTHER" id="PTHR47228:SF1">
    <property type="entry name" value="SPERMATOGENESIS-ASSOCIATED PROTEIN 16"/>
    <property type="match status" value="1"/>
</dbReference>
<evidence type="ECO:0000256" key="4">
    <source>
        <dbReference type="ARBA" id="ARBA00022782"/>
    </source>
</evidence>
<keyword evidence="5" id="KW-0744">Spermatogenesis</keyword>
<name>A0A8D2L8G6_VARKO</name>
<dbReference type="SUPFAM" id="SSF48452">
    <property type="entry name" value="TPR-like"/>
    <property type="match status" value="1"/>
</dbReference>
<protein>
    <recommendedName>
        <fullName evidence="9">Spermatogenesis-associated protein 16</fullName>
    </recommendedName>
</protein>
<keyword evidence="6" id="KW-0333">Golgi apparatus</keyword>
<comment type="similarity">
    <text evidence="8">Belongs to the SPATA16 family.</text>
</comment>
<dbReference type="Proteomes" id="UP000694545">
    <property type="component" value="Unplaced"/>
</dbReference>
<dbReference type="PANTHER" id="PTHR47228">
    <property type="entry name" value="SPERMATOGENESIS-ASSOCIATED PROTEIN 16"/>
    <property type="match status" value="1"/>
</dbReference>
<comment type="subcellular location">
    <subcellularLocation>
        <location evidence="1">Cytoplasmic vesicle</location>
        <location evidence="1">Secretory vesicle</location>
        <location evidence="1">Acrosome</location>
    </subcellularLocation>
    <subcellularLocation>
        <location evidence="2">Golgi apparatus</location>
    </subcellularLocation>
</comment>
<gene>
    <name evidence="10" type="primary">SPATA16</name>
</gene>
<evidence type="ECO:0000256" key="2">
    <source>
        <dbReference type="ARBA" id="ARBA00004555"/>
    </source>
</evidence>
<dbReference type="RefSeq" id="XP_044290518.1">
    <property type="nucleotide sequence ID" value="XM_044434583.1"/>
</dbReference>
<dbReference type="GeneID" id="123025644"/>
<dbReference type="InterPro" id="IPR011990">
    <property type="entry name" value="TPR-like_helical_dom_sf"/>
</dbReference>
<dbReference type="GO" id="GO:0030154">
    <property type="term" value="P:cell differentiation"/>
    <property type="evidence" value="ECO:0007669"/>
    <property type="project" value="UniProtKB-KW"/>
</dbReference>
<dbReference type="CTD" id="83893"/>
<dbReference type="GO" id="GO:0007283">
    <property type="term" value="P:spermatogenesis"/>
    <property type="evidence" value="ECO:0007669"/>
    <property type="project" value="UniProtKB-KW"/>
</dbReference>
<keyword evidence="3" id="KW-0217">Developmental protein</keyword>
<dbReference type="Pfam" id="PF15015">
    <property type="entry name" value="NYD-SP12_N"/>
    <property type="match status" value="1"/>
</dbReference>
<proteinExistence type="inferred from homology"/>
<evidence type="ECO:0000256" key="8">
    <source>
        <dbReference type="ARBA" id="ARBA00061195"/>
    </source>
</evidence>
<organism evidence="10 11">
    <name type="scientific">Varanus komodoensis</name>
    <name type="common">Komodo dragon</name>
    <dbReference type="NCBI Taxonomy" id="61221"/>
    <lineage>
        <taxon>Eukaryota</taxon>
        <taxon>Metazoa</taxon>
        <taxon>Chordata</taxon>
        <taxon>Craniata</taxon>
        <taxon>Vertebrata</taxon>
        <taxon>Euteleostomi</taxon>
        <taxon>Lepidosauria</taxon>
        <taxon>Squamata</taxon>
        <taxon>Bifurcata</taxon>
        <taxon>Unidentata</taxon>
        <taxon>Episquamata</taxon>
        <taxon>Toxicofera</taxon>
        <taxon>Anguimorpha</taxon>
        <taxon>Paleoanguimorpha</taxon>
        <taxon>Varanoidea</taxon>
        <taxon>Varanidae</taxon>
        <taxon>Varanus</taxon>
    </lineage>
</organism>
<evidence type="ECO:0000256" key="6">
    <source>
        <dbReference type="ARBA" id="ARBA00023034"/>
    </source>
</evidence>
<dbReference type="Ensembl" id="ENSVKKT00000018593.1">
    <property type="protein sequence ID" value="ENSVKKP00000018133.1"/>
    <property type="gene ID" value="ENSVKKG00000012378.1"/>
</dbReference>
<reference evidence="10" key="1">
    <citation type="submission" date="2025-08" db="UniProtKB">
        <authorList>
            <consortium name="Ensembl"/>
        </authorList>
    </citation>
    <scope>IDENTIFICATION</scope>
</reference>
<reference evidence="10" key="2">
    <citation type="submission" date="2025-09" db="UniProtKB">
        <authorList>
            <consortium name="Ensembl"/>
        </authorList>
    </citation>
    <scope>IDENTIFICATION</scope>
</reference>
<dbReference type="Gene3D" id="1.25.40.10">
    <property type="entry name" value="Tetratricopeptide repeat domain"/>
    <property type="match status" value="1"/>
</dbReference>
<evidence type="ECO:0000256" key="3">
    <source>
        <dbReference type="ARBA" id="ARBA00022473"/>
    </source>
</evidence>
<accession>A0A8D2L8G6</accession>
<dbReference type="OMA" id="LIRLYWQ"/>